<name>A0ACC3NKK5_9PEZI</name>
<protein>
    <submittedName>
        <fullName evidence="1">Uncharacterized protein</fullName>
    </submittedName>
</protein>
<gene>
    <name evidence="1" type="ORF">LTR37_005566</name>
</gene>
<sequence>MSSFKNQSHRAIDGSLHHFPYWSDGSCVNHSEQRCVWCHVVYEPPKRRTKAPHTYAQWTSANRRTHNNLINSGEMSRHASSHNGATQAHNIAPPQTYPINYMALPGSQIVITGVTPSSDLTVRVLDVCAVDGRTRSDVPHYIPIRHHETLISIRGAMWTLLRVPNIRVRELLDDFIRPALGQQQNGRADNGGGRILIV</sequence>
<keyword evidence="2" id="KW-1185">Reference proteome</keyword>
<accession>A0ACC3NKK5</accession>
<evidence type="ECO:0000313" key="1">
    <source>
        <dbReference type="EMBL" id="KAK3717795.1"/>
    </source>
</evidence>
<dbReference type="Proteomes" id="UP001281147">
    <property type="component" value="Unassembled WGS sequence"/>
</dbReference>
<comment type="caution">
    <text evidence="1">The sequence shown here is derived from an EMBL/GenBank/DDBJ whole genome shotgun (WGS) entry which is preliminary data.</text>
</comment>
<proteinExistence type="predicted"/>
<organism evidence="1 2">
    <name type="scientific">Vermiconidia calcicola</name>
    <dbReference type="NCBI Taxonomy" id="1690605"/>
    <lineage>
        <taxon>Eukaryota</taxon>
        <taxon>Fungi</taxon>
        <taxon>Dikarya</taxon>
        <taxon>Ascomycota</taxon>
        <taxon>Pezizomycotina</taxon>
        <taxon>Dothideomycetes</taxon>
        <taxon>Dothideomycetidae</taxon>
        <taxon>Mycosphaerellales</taxon>
        <taxon>Extremaceae</taxon>
        <taxon>Vermiconidia</taxon>
    </lineage>
</organism>
<dbReference type="EMBL" id="JAUTXU010000035">
    <property type="protein sequence ID" value="KAK3717795.1"/>
    <property type="molecule type" value="Genomic_DNA"/>
</dbReference>
<reference evidence="1" key="1">
    <citation type="submission" date="2023-07" db="EMBL/GenBank/DDBJ databases">
        <title>Black Yeasts Isolated from many extreme environments.</title>
        <authorList>
            <person name="Coleine C."/>
            <person name="Stajich J.E."/>
            <person name="Selbmann L."/>
        </authorList>
    </citation>
    <scope>NUCLEOTIDE SEQUENCE</scope>
    <source>
        <strain evidence="1">CCFEE 5714</strain>
    </source>
</reference>
<evidence type="ECO:0000313" key="2">
    <source>
        <dbReference type="Proteomes" id="UP001281147"/>
    </source>
</evidence>